<dbReference type="AlphaFoldDB" id="A0A542EMB7"/>
<dbReference type="Gene3D" id="3.20.20.30">
    <property type="entry name" value="Luciferase-like domain"/>
    <property type="match status" value="1"/>
</dbReference>
<dbReference type="OrthoDB" id="9780518at2"/>
<reference evidence="3 4" key="1">
    <citation type="submission" date="2019-06" db="EMBL/GenBank/DDBJ databases">
        <title>Sequencing the genomes of 1000 actinobacteria strains.</title>
        <authorList>
            <person name="Klenk H.-P."/>
        </authorList>
    </citation>
    <scope>NUCLEOTIDE SEQUENCE [LARGE SCALE GENOMIC DNA]</scope>
    <source>
        <strain evidence="3 4">DSM 17305</strain>
    </source>
</reference>
<protein>
    <submittedName>
        <fullName evidence="3">Luciferase family oxidoreductase group 1</fullName>
    </submittedName>
</protein>
<sequence length="317" mass="33740">MLSVPLSVLDRSRTRVGESEAATLRATVDVAQQVEDLGYKRFWVSEHHSVPGVVGSAPTVLAAAVAARTDRIRVGTGGVMLPNHNPLIVAEQFGVLESLYPGRIDMGLGRSVGFTNGVRRALGVEKDAADDFADQVRELLGYFAGKSDVHARPGEGLRIPPFILAVGEGASIAAALGLPVVLANRPDSPELAAQYRESFQPSDWKPTVILAVTAAVADTTAAARELLLPEAWATAYSRTRGVFPPLQPDIPTTMTAREQELFDRAIDGQLYGTAAEVRDALSDLVLRTGADELLITTNTFDRAALLANYAALAELTG</sequence>
<dbReference type="Proteomes" id="UP000316298">
    <property type="component" value="Unassembled WGS sequence"/>
</dbReference>
<keyword evidence="4" id="KW-1185">Reference proteome</keyword>
<dbReference type="NCBIfam" id="TIGR03558">
    <property type="entry name" value="oxido_grp_1"/>
    <property type="match status" value="1"/>
</dbReference>
<dbReference type="InterPro" id="IPR019949">
    <property type="entry name" value="CmoO-like"/>
</dbReference>
<evidence type="ECO:0000313" key="4">
    <source>
        <dbReference type="Proteomes" id="UP000316298"/>
    </source>
</evidence>
<evidence type="ECO:0000259" key="2">
    <source>
        <dbReference type="Pfam" id="PF00296"/>
    </source>
</evidence>
<evidence type="ECO:0000256" key="1">
    <source>
        <dbReference type="ARBA" id="ARBA00007789"/>
    </source>
</evidence>
<dbReference type="InterPro" id="IPR036661">
    <property type="entry name" value="Luciferase-like_sf"/>
</dbReference>
<dbReference type="InterPro" id="IPR050766">
    <property type="entry name" value="Bact_Lucif_Oxidored"/>
</dbReference>
<dbReference type="PANTHER" id="PTHR30137">
    <property type="entry name" value="LUCIFERASE-LIKE MONOOXYGENASE"/>
    <property type="match status" value="1"/>
</dbReference>
<evidence type="ECO:0000313" key="3">
    <source>
        <dbReference type="EMBL" id="TQJ16469.1"/>
    </source>
</evidence>
<comment type="similarity">
    <text evidence="1">To bacterial alkanal monooxygenase alpha and beta chains.</text>
</comment>
<proteinExistence type="predicted"/>
<comment type="caution">
    <text evidence="3">The sequence shown here is derived from an EMBL/GenBank/DDBJ whole genome shotgun (WGS) entry which is preliminary data.</text>
</comment>
<dbReference type="RefSeq" id="WP_141852237.1">
    <property type="nucleotide sequence ID" value="NZ_BAAAKA010000013.1"/>
</dbReference>
<dbReference type="GO" id="GO:0005829">
    <property type="term" value="C:cytosol"/>
    <property type="evidence" value="ECO:0007669"/>
    <property type="project" value="TreeGrafter"/>
</dbReference>
<accession>A0A542EMB7</accession>
<dbReference type="GO" id="GO:0016705">
    <property type="term" value="F:oxidoreductase activity, acting on paired donors, with incorporation or reduction of molecular oxygen"/>
    <property type="evidence" value="ECO:0007669"/>
    <property type="project" value="InterPro"/>
</dbReference>
<dbReference type="InterPro" id="IPR011251">
    <property type="entry name" value="Luciferase-like_dom"/>
</dbReference>
<dbReference type="SUPFAM" id="SSF51679">
    <property type="entry name" value="Bacterial luciferase-like"/>
    <property type="match status" value="1"/>
</dbReference>
<gene>
    <name evidence="3" type="ORF">FB475_0568</name>
</gene>
<organism evidence="3 4">
    <name type="scientific">Kribbella jejuensis</name>
    <dbReference type="NCBI Taxonomy" id="236068"/>
    <lineage>
        <taxon>Bacteria</taxon>
        <taxon>Bacillati</taxon>
        <taxon>Actinomycetota</taxon>
        <taxon>Actinomycetes</taxon>
        <taxon>Propionibacteriales</taxon>
        <taxon>Kribbellaceae</taxon>
        <taxon>Kribbella</taxon>
    </lineage>
</organism>
<dbReference type="EMBL" id="VFMM01000001">
    <property type="protein sequence ID" value="TQJ16469.1"/>
    <property type="molecule type" value="Genomic_DNA"/>
</dbReference>
<feature type="domain" description="Luciferase-like" evidence="2">
    <location>
        <begin position="9"/>
        <end position="288"/>
    </location>
</feature>
<dbReference type="Pfam" id="PF00296">
    <property type="entry name" value="Bac_luciferase"/>
    <property type="match status" value="1"/>
</dbReference>
<dbReference type="PANTHER" id="PTHR30137:SF6">
    <property type="entry name" value="LUCIFERASE-LIKE MONOOXYGENASE"/>
    <property type="match status" value="1"/>
</dbReference>
<name>A0A542EMB7_9ACTN</name>